<dbReference type="Proteomes" id="UP000005713">
    <property type="component" value="Unassembled WGS sequence"/>
</dbReference>
<dbReference type="PANTHER" id="PTHR34857">
    <property type="entry name" value="SLL0384 PROTEIN"/>
    <property type="match status" value="1"/>
</dbReference>
<dbReference type="AlphaFoldDB" id="A3K9F4"/>
<dbReference type="PANTHER" id="PTHR34857:SF2">
    <property type="entry name" value="SLL0384 PROTEIN"/>
    <property type="match status" value="1"/>
</dbReference>
<dbReference type="InterPro" id="IPR051611">
    <property type="entry name" value="ECF_transporter_component"/>
</dbReference>
<evidence type="ECO:0000256" key="3">
    <source>
        <dbReference type="ARBA" id="ARBA00022475"/>
    </source>
</evidence>
<evidence type="ECO:0000313" key="9">
    <source>
        <dbReference type="Proteomes" id="UP000005713"/>
    </source>
</evidence>
<keyword evidence="3" id="KW-1003">Cell membrane</keyword>
<evidence type="ECO:0000256" key="1">
    <source>
        <dbReference type="ARBA" id="ARBA00004651"/>
    </source>
</evidence>
<keyword evidence="4 7" id="KW-0812">Transmembrane</keyword>
<dbReference type="OrthoDB" id="4533at2"/>
<dbReference type="CDD" id="cd16914">
    <property type="entry name" value="EcfT"/>
    <property type="match status" value="1"/>
</dbReference>
<feature type="transmembrane region" description="Helical" evidence="7">
    <location>
        <begin position="114"/>
        <end position="133"/>
    </location>
</feature>
<evidence type="ECO:0000256" key="6">
    <source>
        <dbReference type="ARBA" id="ARBA00023136"/>
    </source>
</evidence>
<keyword evidence="5 7" id="KW-1133">Transmembrane helix</keyword>
<proteinExistence type="inferred from homology"/>
<accession>A3K9F4</accession>
<evidence type="ECO:0000313" key="8">
    <source>
        <dbReference type="EMBL" id="EBA06098.1"/>
    </source>
</evidence>
<feature type="transmembrane region" description="Helical" evidence="7">
    <location>
        <begin position="76"/>
        <end position="94"/>
    </location>
</feature>
<dbReference type="GO" id="GO:0043190">
    <property type="term" value="C:ATP-binding cassette (ABC) transporter complex"/>
    <property type="evidence" value="ECO:0007669"/>
    <property type="project" value="InterPro"/>
</dbReference>
<name>A3K9F4_SAGS3</name>
<feature type="transmembrane region" description="Helical" evidence="7">
    <location>
        <begin position="32"/>
        <end position="64"/>
    </location>
</feature>
<dbReference type="GO" id="GO:0006824">
    <property type="term" value="P:cobalt ion transport"/>
    <property type="evidence" value="ECO:0007669"/>
    <property type="project" value="InterPro"/>
</dbReference>
<keyword evidence="9" id="KW-1185">Reference proteome</keyword>
<dbReference type="RefSeq" id="WP_005862988.1">
    <property type="nucleotide sequence ID" value="NZ_AAYA01000018.1"/>
</dbReference>
<gene>
    <name evidence="8" type="ORF">SSE37_05567</name>
</gene>
<keyword evidence="6 7" id="KW-0472">Membrane</keyword>
<comment type="similarity">
    <text evidence="2">Belongs to the CbiQ family.</text>
</comment>
<evidence type="ECO:0000256" key="5">
    <source>
        <dbReference type="ARBA" id="ARBA00022989"/>
    </source>
</evidence>
<dbReference type="EMBL" id="AAYA01000018">
    <property type="protein sequence ID" value="EBA06098.1"/>
    <property type="molecule type" value="Genomic_DNA"/>
</dbReference>
<sequence length="261" mass="28904">MGHVLTQAQKTLAGTGTPALTAVNRLDPRTRILGVCVFGVVVVALSSLGALTAALAVSVAFLLVSRLPILPTVKRMAAMDGFIIFMLVLFPFTVPGDTMFTIWGFDATWQGLGQAVEIALTANAVILALMTLVGSMEPVTMGHALYRLRCPEKLVHLMMFTIRYIEVLREEYLRLRAAMKVRAFRPSTSWHTYRTFGYLVGMILVRAIERSERILAAMKCRGFSGRIMLLQDFAYTRRDAVFGVVLIIVCAALFRLDATWP</sequence>
<evidence type="ECO:0000256" key="4">
    <source>
        <dbReference type="ARBA" id="ARBA00022692"/>
    </source>
</evidence>
<feature type="transmembrane region" description="Helical" evidence="7">
    <location>
        <begin position="240"/>
        <end position="256"/>
    </location>
</feature>
<protein>
    <submittedName>
        <fullName evidence="8">Cobalt transport protein</fullName>
    </submittedName>
</protein>
<dbReference type="Pfam" id="PF02361">
    <property type="entry name" value="CbiQ"/>
    <property type="match status" value="1"/>
</dbReference>
<dbReference type="eggNOG" id="COG0619">
    <property type="taxonomic scope" value="Bacteria"/>
</dbReference>
<evidence type="ECO:0000256" key="2">
    <source>
        <dbReference type="ARBA" id="ARBA00008564"/>
    </source>
</evidence>
<organism evidence="8 9">
    <name type="scientific">Sagittula stellata (strain ATCC 700073 / DSM 11524 / E-37)</name>
    <dbReference type="NCBI Taxonomy" id="388399"/>
    <lineage>
        <taxon>Bacteria</taxon>
        <taxon>Pseudomonadati</taxon>
        <taxon>Pseudomonadota</taxon>
        <taxon>Alphaproteobacteria</taxon>
        <taxon>Rhodobacterales</taxon>
        <taxon>Roseobacteraceae</taxon>
        <taxon>Sagittula</taxon>
    </lineage>
</organism>
<dbReference type="NCBIfam" id="TIGR02454">
    <property type="entry name" value="ECF_T_CbiQ"/>
    <property type="match status" value="1"/>
</dbReference>
<comment type="caution">
    <text evidence="8">The sequence shown here is derived from an EMBL/GenBank/DDBJ whole genome shotgun (WGS) entry which is preliminary data.</text>
</comment>
<dbReference type="InterPro" id="IPR003339">
    <property type="entry name" value="ABC/ECF_trnsptr_transmembrane"/>
</dbReference>
<reference evidence="8 9" key="1">
    <citation type="submission" date="2006-06" db="EMBL/GenBank/DDBJ databases">
        <authorList>
            <person name="Moran M.A."/>
            <person name="Ferriera S."/>
            <person name="Johnson J."/>
            <person name="Kravitz S."/>
            <person name="Beeson K."/>
            <person name="Sutton G."/>
            <person name="Rogers Y.-H."/>
            <person name="Friedman R."/>
            <person name="Frazier M."/>
            <person name="Venter J.C."/>
        </authorList>
    </citation>
    <scope>NUCLEOTIDE SEQUENCE [LARGE SCALE GENOMIC DNA]</scope>
    <source>
        <strain evidence="8 9">E-37</strain>
    </source>
</reference>
<dbReference type="InterPro" id="IPR012809">
    <property type="entry name" value="ECF_CbiQ"/>
</dbReference>
<comment type="subcellular location">
    <subcellularLocation>
        <location evidence="1">Cell membrane</location>
        <topology evidence="1">Multi-pass membrane protein</topology>
    </subcellularLocation>
</comment>
<evidence type="ECO:0000256" key="7">
    <source>
        <dbReference type="SAM" id="Phobius"/>
    </source>
</evidence>